<evidence type="ECO:0000256" key="6">
    <source>
        <dbReference type="ARBA" id="ARBA00023242"/>
    </source>
</evidence>
<feature type="region of interest" description="Disordered" evidence="8">
    <location>
        <begin position="178"/>
        <end position="339"/>
    </location>
</feature>
<dbReference type="GO" id="GO:0000398">
    <property type="term" value="P:mRNA splicing, via spliceosome"/>
    <property type="evidence" value="ECO:0007669"/>
    <property type="project" value="UniProtKB-UniRule"/>
</dbReference>
<feature type="compositionally biased region" description="Basic and acidic residues" evidence="8">
    <location>
        <begin position="318"/>
        <end position="339"/>
    </location>
</feature>
<feature type="compositionally biased region" description="Polar residues" evidence="8">
    <location>
        <begin position="236"/>
        <end position="245"/>
    </location>
</feature>
<feature type="compositionally biased region" description="Polar residues" evidence="8">
    <location>
        <begin position="407"/>
        <end position="416"/>
    </location>
</feature>
<dbReference type="OrthoDB" id="3881at2759"/>
<feature type="compositionally biased region" description="Basic and acidic residues" evidence="8">
    <location>
        <begin position="261"/>
        <end position="312"/>
    </location>
</feature>
<dbReference type="GO" id="GO:0071011">
    <property type="term" value="C:precatalytic spliceosome"/>
    <property type="evidence" value="ECO:0000318"/>
    <property type="project" value="GO_Central"/>
</dbReference>
<keyword evidence="3 7" id="KW-0507">mRNA processing</keyword>
<evidence type="ECO:0000256" key="7">
    <source>
        <dbReference type="RuleBase" id="RU367025"/>
    </source>
</evidence>
<feature type="compositionally biased region" description="Basic and acidic residues" evidence="8">
    <location>
        <begin position="364"/>
        <end position="389"/>
    </location>
</feature>
<evidence type="ECO:0000256" key="8">
    <source>
        <dbReference type="SAM" id="MobiDB-lite"/>
    </source>
</evidence>
<proteinExistence type="inferred from homology"/>
<feature type="region of interest" description="Disordered" evidence="8">
    <location>
        <begin position="364"/>
        <end position="416"/>
    </location>
</feature>
<comment type="subcellular location">
    <subcellularLocation>
        <location evidence="1 7">Nucleus</location>
    </subcellularLocation>
</comment>
<keyword evidence="10" id="KW-1185">Reference proteome</keyword>
<evidence type="ECO:0000256" key="5">
    <source>
        <dbReference type="ARBA" id="ARBA00023187"/>
    </source>
</evidence>
<dbReference type="AlphaFoldDB" id="A0A2R6XFL4"/>
<dbReference type="InterPro" id="IPR005037">
    <property type="entry name" value="PRP38"/>
</dbReference>
<dbReference type="PANTHER" id="PTHR23142">
    <property type="entry name" value="PRE-MRNA-SPLICING FACTOR 38A-RELATED"/>
    <property type="match status" value="1"/>
</dbReference>
<sequence>MEVQTSGKPIDSVLDRVLCMNILSSDYFKELFRLKTYHEVIDEIYNQVDHVEPWMTGNCRGPSTAFCLLYKFFTMKLTVKQMQGLLNHGDSPYIRAVGFLYLRYVGDPRSLWGWFEQYVTDEEEFAPGCNGKKTTMGVFVCDLLLDQYYFDTLFPRIPVPVLRQITANLERMKLSVQPAGVTGTGGRHSSDDTARRPPSVKAALSVSFGQRAPHRASTRDSSPIRRCASVSRESRTQLNDQSSLQKKGERVLTGANLASFSRHERDSNRERSGEFDKARERTRQNPRILDTENVRDSERTRDWDRGSHRHTEYYTSKESSRGRDSRINRGYGRYREDSRSRDCEREERWNLDRIEKGICRNQSKLKDRDNGRDNTVGKKWERYYDDKQRSRSRSRSRSPRREKTEVDSLSTRVSPGQAIIPSSNLAKLRNVYGDGSTKNQDAMHDTTDCKSESTDIIRLGGDTWI</sequence>
<reference evidence="10" key="1">
    <citation type="journal article" date="2017" name="Cell">
        <title>Insights into land plant evolution garnered from the Marchantia polymorpha genome.</title>
        <authorList>
            <person name="Bowman J.L."/>
            <person name="Kohchi T."/>
            <person name="Yamato K.T."/>
            <person name="Jenkins J."/>
            <person name="Shu S."/>
            <person name="Ishizaki K."/>
            <person name="Yamaoka S."/>
            <person name="Nishihama R."/>
            <person name="Nakamura Y."/>
            <person name="Berger F."/>
            <person name="Adam C."/>
            <person name="Aki S.S."/>
            <person name="Althoff F."/>
            <person name="Araki T."/>
            <person name="Arteaga-Vazquez M.A."/>
            <person name="Balasubrmanian S."/>
            <person name="Barry K."/>
            <person name="Bauer D."/>
            <person name="Boehm C.R."/>
            <person name="Briginshaw L."/>
            <person name="Caballero-Perez J."/>
            <person name="Catarino B."/>
            <person name="Chen F."/>
            <person name="Chiyoda S."/>
            <person name="Chovatia M."/>
            <person name="Davies K.M."/>
            <person name="Delmans M."/>
            <person name="Demura T."/>
            <person name="Dierschke T."/>
            <person name="Dolan L."/>
            <person name="Dorantes-Acosta A.E."/>
            <person name="Eklund D.M."/>
            <person name="Florent S.N."/>
            <person name="Flores-Sandoval E."/>
            <person name="Fujiyama A."/>
            <person name="Fukuzawa H."/>
            <person name="Galik B."/>
            <person name="Grimanelli D."/>
            <person name="Grimwood J."/>
            <person name="Grossniklaus U."/>
            <person name="Hamada T."/>
            <person name="Haseloff J."/>
            <person name="Hetherington A.J."/>
            <person name="Higo A."/>
            <person name="Hirakawa Y."/>
            <person name="Hundley H.N."/>
            <person name="Ikeda Y."/>
            <person name="Inoue K."/>
            <person name="Inoue S.I."/>
            <person name="Ishida S."/>
            <person name="Jia Q."/>
            <person name="Kakita M."/>
            <person name="Kanazawa T."/>
            <person name="Kawai Y."/>
            <person name="Kawashima T."/>
            <person name="Kennedy M."/>
            <person name="Kinose K."/>
            <person name="Kinoshita T."/>
            <person name="Kohara Y."/>
            <person name="Koide E."/>
            <person name="Komatsu K."/>
            <person name="Kopischke S."/>
            <person name="Kubo M."/>
            <person name="Kyozuka J."/>
            <person name="Lagercrantz U."/>
            <person name="Lin S.S."/>
            <person name="Lindquist E."/>
            <person name="Lipzen A.M."/>
            <person name="Lu C.W."/>
            <person name="De Luna E."/>
            <person name="Martienssen R.A."/>
            <person name="Minamino N."/>
            <person name="Mizutani M."/>
            <person name="Mizutani M."/>
            <person name="Mochizuki N."/>
            <person name="Monte I."/>
            <person name="Mosher R."/>
            <person name="Nagasaki H."/>
            <person name="Nakagami H."/>
            <person name="Naramoto S."/>
            <person name="Nishitani K."/>
            <person name="Ohtani M."/>
            <person name="Okamoto T."/>
            <person name="Okumura M."/>
            <person name="Phillips J."/>
            <person name="Pollak B."/>
            <person name="Reinders A."/>
            <person name="Rovekamp M."/>
            <person name="Sano R."/>
            <person name="Sawa S."/>
            <person name="Schmid M.W."/>
            <person name="Shirakawa M."/>
            <person name="Solano R."/>
            <person name="Spunde A."/>
            <person name="Suetsugu N."/>
            <person name="Sugano S."/>
            <person name="Sugiyama A."/>
            <person name="Sun R."/>
            <person name="Suzuki Y."/>
            <person name="Takenaka M."/>
            <person name="Takezawa D."/>
            <person name="Tomogane H."/>
            <person name="Tsuzuki M."/>
            <person name="Ueda T."/>
            <person name="Umeda M."/>
            <person name="Ward J.M."/>
            <person name="Watanabe Y."/>
            <person name="Yazaki K."/>
            <person name="Yokoyama R."/>
            <person name="Yoshitake Y."/>
            <person name="Yotsui I."/>
            <person name="Zachgo S."/>
            <person name="Schmutz J."/>
        </authorList>
    </citation>
    <scope>NUCLEOTIDE SEQUENCE [LARGE SCALE GENOMIC DNA]</scope>
    <source>
        <strain evidence="10">Tak-1</strain>
    </source>
</reference>
<comment type="similarity">
    <text evidence="2 7">Belongs to the PRP38 family.</text>
</comment>
<evidence type="ECO:0000313" key="9">
    <source>
        <dbReference type="EMBL" id="PTQ44896.1"/>
    </source>
</evidence>
<evidence type="ECO:0000313" key="10">
    <source>
        <dbReference type="Proteomes" id="UP000244005"/>
    </source>
</evidence>
<evidence type="ECO:0000256" key="1">
    <source>
        <dbReference type="ARBA" id="ARBA00004123"/>
    </source>
</evidence>
<dbReference type="OMA" id="IYNEVDH"/>
<keyword evidence="5 7" id="KW-0508">mRNA splicing</keyword>
<evidence type="ECO:0000256" key="3">
    <source>
        <dbReference type="ARBA" id="ARBA00022664"/>
    </source>
</evidence>
<dbReference type="Gramene" id="MpUg00100.1">
    <property type="protein sequence ID" value="MpUg00100.1.cds"/>
    <property type="gene ID" value="MpUg00100"/>
</dbReference>
<name>A0A2R6XFL4_MARPO</name>
<dbReference type="Pfam" id="PF03371">
    <property type="entry name" value="PRP38"/>
    <property type="match status" value="1"/>
</dbReference>
<comment type="function">
    <text evidence="7">Required for pre-mRNA splicing.</text>
</comment>
<dbReference type="EMBL" id="KZ772689">
    <property type="protein sequence ID" value="PTQ44896.1"/>
    <property type="molecule type" value="Genomic_DNA"/>
</dbReference>
<accession>A0A2R6XFL4</accession>
<organism evidence="9 10">
    <name type="scientific">Marchantia polymorpha</name>
    <name type="common">Common liverwort</name>
    <name type="synonym">Marchantia aquatica</name>
    <dbReference type="NCBI Taxonomy" id="3197"/>
    <lineage>
        <taxon>Eukaryota</taxon>
        <taxon>Viridiplantae</taxon>
        <taxon>Streptophyta</taxon>
        <taxon>Embryophyta</taxon>
        <taxon>Marchantiophyta</taxon>
        <taxon>Marchantiopsida</taxon>
        <taxon>Marchantiidae</taxon>
        <taxon>Marchantiales</taxon>
        <taxon>Marchantiaceae</taxon>
        <taxon>Marchantia</taxon>
    </lineage>
</organism>
<evidence type="ECO:0000256" key="4">
    <source>
        <dbReference type="ARBA" id="ARBA00022728"/>
    </source>
</evidence>
<dbReference type="Proteomes" id="UP000244005">
    <property type="component" value="Unassembled WGS sequence"/>
</dbReference>
<keyword evidence="6 7" id="KW-0539">Nucleus</keyword>
<protein>
    <recommendedName>
        <fullName evidence="7">Pre-mRNA-splicing factor 38</fullName>
    </recommendedName>
</protein>
<gene>
    <name evidence="9" type="ORF">MARPO_0017s0020</name>
</gene>
<evidence type="ECO:0000256" key="2">
    <source>
        <dbReference type="ARBA" id="ARBA00006164"/>
    </source>
</evidence>
<keyword evidence="4 7" id="KW-0747">Spliceosome</keyword>